<feature type="transmembrane region" description="Helical" evidence="7">
    <location>
        <begin position="311"/>
        <end position="333"/>
    </location>
</feature>
<feature type="transmembrane region" description="Helical" evidence="7">
    <location>
        <begin position="60"/>
        <end position="80"/>
    </location>
</feature>
<evidence type="ECO:0000256" key="4">
    <source>
        <dbReference type="ARBA" id="ARBA00022692"/>
    </source>
</evidence>
<keyword evidence="2" id="KW-1003">Cell membrane</keyword>
<evidence type="ECO:0000256" key="5">
    <source>
        <dbReference type="ARBA" id="ARBA00022989"/>
    </source>
</evidence>
<feature type="transmembrane region" description="Helical" evidence="7">
    <location>
        <begin position="408"/>
        <end position="428"/>
    </location>
</feature>
<keyword evidence="3 7" id="KW-0997">Cell inner membrane</keyword>
<feature type="transmembrane region" description="Helical" evidence="7">
    <location>
        <begin position="248"/>
        <end position="266"/>
    </location>
</feature>
<dbReference type="Pfam" id="PF06808">
    <property type="entry name" value="DctM"/>
    <property type="match status" value="1"/>
</dbReference>
<keyword evidence="6 7" id="KW-0472">Membrane</keyword>
<evidence type="ECO:0000259" key="8">
    <source>
        <dbReference type="Pfam" id="PF06808"/>
    </source>
</evidence>
<dbReference type="NCBIfam" id="TIGR00786">
    <property type="entry name" value="dctM"/>
    <property type="match status" value="1"/>
</dbReference>
<comment type="subunit">
    <text evidence="7">The complex comprises the extracytoplasmic solute receptor protein and the two transmembrane proteins.</text>
</comment>
<comment type="similarity">
    <text evidence="7">Belongs to the TRAP transporter large permease family.</text>
</comment>
<dbReference type="OrthoDB" id="9796052at2"/>
<evidence type="ECO:0000256" key="7">
    <source>
        <dbReference type="RuleBase" id="RU369079"/>
    </source>
</evidence>
<evidence type="ECO:0000313" key="10">
    <source>
        <dbReference type="Proteomes" id="UP000298180"/>
    </source>
</evidence>
<evidence type="ECO:0000256" key="3">
    <source>
        <dbReference type="ARBA" id="ARBA00022519"/>
    </source>
</evidence>
<keyword evidence="5 7" id="KW-1133">Transmembrane helix</keyword>
<dbReference type="PANTHER" id="PTHR33362">
    <property type="entry name" value="SIALIC ACID TRAP TRANSPORTER PERMEASE PROTEIN SIAT-RELATED"/>
    <property type="match status" value="1"/>
</dbReference>
<feature type="transmembrane region" description="Helical" evidence="7">
    <location>
        <begin position="340"/>
        <end position="357"/>
    </location>
</feature>
<evidence type="ECO:0000256" key="2">
    <source>
        <dbReference type="ARBA" id="ARBA00022475"/>
    </source>
</evidence>
<comment type="function">
    <text evidence="7">Part of the tripartite ATP-independent periplasmic (TRAP) transport system.</text>
</comment>
<proteinExistence type="inferred from homology"/>
<organism evidence="9 10">
    <name type="scientific">Ramlibacter henchirensis</name>
    <dbReference type="NCBI Taxonomy" id="204072"/>
    <lineage>
        <taxon>Bacteria</taxon>
        <taxon>Pseudomonadati</taxon>
        <taxon>Pseudomonadota</taxon>
        <taxon>Betaproteobacteria</taxon>
        <taxon>Burkholderiales</taxon>
        <taxon>Comamonadaceae</taxon>
        <taxon>Ramlibacter</taxon>
    </lineage>
</organism>
<feature type="transmembrane region" description="Helical" evidence="7">
    <location>
        <begin position="177"/>
        <end position="198"/>
    </location>
</feature>
<comment type="subcellular location">
    <subcellularLocation>
        <location evidence="1 7">Cell inner membrane</location>
        <topology evidence="1 7">Multi-pass membrane protein</topology>
    </subcellularLocation>
</comment>
<feature type="transmembrane region" description="Helical" evidence="7">
    <location>
        <begin position="363"/>
        <end position="387"/>
    </location>
</feature>
<evidence type="ECO:0000313" key="9">
    <source>
        <dbReference type="EMBL" id="TFZ07188.1"/>
    </source>
</evidence>
<dbReference type="InterPro" id="IPR010656">
    <property type="entry name" value="DctM"/>
</dbReference>
<feature type="transmembrane region" description="Helical" evidence="7">
    <location>
        <begin position="278"/>
        <end position="299"/>
    </location>
</feature>
<reference evidence="9 10" key="1">
    <citation type="submission" date="2019-03" db="EMBL/GenBank/DDBJ databases">
        <title>Ramlibacter henchirensis DSM 14656, whole genome shotgun sequence.</title>
        <authorList>
            <person name="Zhang X."/>
            <person name="Feng G."/>
            <person name="Zhu H."/>
        </authorList>
    </citation>
    <scope>NUCLEOTIDE SEQUENCE [LARGE SCALE GENOMIC DNA]</scope>
    <source>
        <strain evidence="9 10">DSM 14656</strain>
    </source>
</reference>
<dbReference type="Proteomes" id="UP000298180">
    <property type="component" value="Unassembled WGS sequence"/>
</dbReference>
<feature type="domain" description="TRAP C4-dicarboxylate transport system permease DctM subunit" evidence="8">
    <location>
        <begin position="11"/>
        <end position="424"/>
    </location>
</feature>
<dbReference type="PANTHER" id="PTHR33362:SF5">
    <property type="entry name" value="C4-DICARBOXYLATE TRAP TRANSPORTER LARGE PERMEASE PROTEIN DCTM"/>
    <property type="match status" value="1"/>
</dbReference>
<feature type="transmembrane region" description="Helical" evidence="7">
    <location>
        <begin position="141"/>
        <end position="165"/>
    </location>
</feature>
<protein>
    <recommendedName>
        <fullName evidence="7">TRAP transporter large permease protein</fullName>
    </recommendedName>
</protein>
<accession>A0A4Z0C9V3</accession>
<name>A0A4Z0C9V3_9BURK</name>
<dbReference type="RefSeq" id="WP_135263269.1">
    <property type="nucleotide sequence ID" value="NZ_SMLM01000001.1"/>
</dbReference>
<evidence type="ECO:0000256" key="6">
    <source>
        <dbReference type="ARBA" id="ARBA00023136"/>
    </source>
</evidence>
<dbReference type="GO" id="GO:0022857">
    <property type="term" value="F:transmembrane transporter activity"/>
    <property type="evidence" value="ECO:0007669"/>
    <property type="project" value="UniProtKB-UniRule"/>
</dbReference>
<keyword evidence="10" id="KW-1185">Reference proteome</keyword>
<feature type="transmembrane region" description="Helical" evidence="7">
    <location>
        <begin position="223"/>
        <end position="242"/>
    </location>
</feature>
<dbReference type="AlphaFoldDB" id="A0A4Z0C9V3"/>
<dbReference type="PIRSF" id="PIRSF006066">
    <property type="entry name" value="HI0050"/>
    <property type="match status" value="1"/>
</dbReference>
<comment type="caution">
    <text evidence="9">The sequence shown here is derived from an EMBL/GenBank/DDBJ whole genome shotgun (WGS) entry which is preliminary data.</text>
</comment>
<dbReference type="GO" id="GO:0005886">
    <property type="term" value="C:plasma membrane"/>
    <property type="evidence" value="ECO:0007669"/>
    <property type="project" value="UniProtKB-SubCell"/>
</dbReference>
<dbReference type="InterPro" id="IPR004681">
    <property type="entry name" value="TRAP_DctM"/>
</dbReference>
<feature type="transmembrane region" description="Helical" evidence="7">
    <location>
        <begin position="100"/>
        <end position="129"/>
    </location>
</feature>
<evidence type="ECO:0000256" key="1">
    <source>
        <dbReference type="ARBA" id="ARBA00004429"/>
    </source>
</evidence>
<dbReference type="EMBL" id="SMLM01000001">
    <property type="protein sequence ID" value="TFZ07188.1"/>
    <property type="molecule type" value="Genomic_DNA"/>
</dbReference>
<keyword evidence="7" id="KW-0813">Transport</keyword>
<sequence>MDRDLVALLGFVGMFALMAVRVPIGIAMGVAGVCGFAALSGWKAGFNLLANVPLSVVTDYNLSVIPMFILMGAFASRGGMSRELFAAGRAWLGHLRGGLAMASVAACGGFAAINGSSVATAATMAQVALPEMRRAGYHPGLAAGLIAAGGTLGIMIPPSVILVLYGIMTETDIKKLFAAGVIPGLLAIAFYFIVVQIISRVRPDAMPRGEAHTWSERWSSLRGLWAVVVLFVFVLGGIYGGLFTVEEGAGVGAAGTLLIGIVRRRLRGPEIKAALIDTLRVSSAIMMIVIGAFLFGYFLTITQFTQKAVAFLVGLPIGAYGVLALVMVGYFILGAIMDELAMILLTVPVVFPAMMQLGFDPVWFGVIVVMAVTFGMICPPVGINVFVINSIARDVTLGRIYRGTMPFITVDVLRLVILCAFPALSLWLPSKLG</sequence>
<feature type="transmembrane region" description="Helical" evidence="7">
    <location>
        <begin position="6"/>
        <end position="39"/>
    </location>
</feature>
<keyword evidence="4 7" id="KW-0812">Transmembrane</keyword>
<gene>
    <name evidence="9" type="ORF">EZ313_11440</name>
</gene>